<dbReference type="CDD" id="cd00130">
    <property type="entry name" value="PAS"/>
    <property type="match status" value="1"/>
</dbReference>
<dbReference type="InterPro" id="IPR000014">
    <property type="entry name" value="PAS"/>
</dbReference>
<dbReference type="InterPro" id="IPR003018">
    <property type="entry name" value="GAF"/>
</dbReference>
<keyword evidence="1" id="KW-0378">Hydrolase</keyword>
<comment type="caution">
    <text evidence="3">The sequence shown here is derived from an EMBL/GenBank/DDBJ whole genome shotgun (WGS) entry which is preliminary data.</text>
</comment>
<accession>A0ABV9X7J7</accession>
<protein>
    <submittedName>
        <fullName evidence="3">SpoIIE family protein phosphatase</fullName>
    </submittedName>
</protein>
<dbReference type="InterPro" id="IPR035965">
    <property type="entry name" value="PAS-like_dom_sf"/>
</dbReference>
<dbReference type="SMART" id="SM00091">
    <property type="entry name" value="PAS"/>
    <property type="match status" value="2"/>
</dbReference>
<dbReference type="Pfam" id="PF01590">
    <property type="entry name" value="GAF"/>
    <property type="match status" value="1"/>
</dbReference>
<dbReference type="Gene3D" id="3.60.40.10">
    <property type="entry name" value="PPM-type phosphatase domain"/>
    <property type="match status" value="1"/>
</dbReference>
<dbReference type="Gene3D" id="3.30.450.20">
    <property type="entry name" value="PAS domain"/>
    <property type="match status" value="2"/>
</dbReference>
<dbReference type="SUPFAM" id="SSF55781">
    <property type="entry name" value="GAF domain-like"/>
    <property type="match status" value="1"/>
</dbReference>
<dbReference type="SMART" id="SM00331">
    <property type="entry name" value="PP2C_SIG"/>
    <property type="match status" value="1"/>
</dbReference>
<dbReference type="PANTHER" id="PTHR43156">
    <property type="entry name" value="STAGE II SPORULATION PROTEIN E-RELATED"/>
    <property type="match status" value="1"/>
</dbReference>
<dbReference type="Pfam" id="PF08448">
    <property type="entry name" value="PAS_4"/>
    <property type="match status" value="1"/>
</dbReference>
<dbReference type="SUPFAM" id="SSF55785">
    <property type="entry name" value="PYP-like sensor domain (PAS domain)"/>
    <property type="match status" value="2"/>
</dbReference>
<dbReference type="InterPro" id="IPR001932">
    <property type="entry name" value="PPM-type_phosphatase-like_dom"/>
</dbReference>
<dbReference type="InterPro" id="IPR029016">
    <property type="entry name" value="GAF-like_dom_sf"/>
</dbReference>
<organism evidence="3 4">
    <name type="scientific">Streptomyces coeruleoprunus</name>
    <dbReference type="NCBI Taxonomy" id="285563"/>
    <lineage>
        <taxon>Bacteria</taxon>
        <taxon>Bacillati</taxon>
        <taxon>Actinomycetota</taxon>
        <taxon>Actinomycetes</taxon>
        <taxon>Kitasatosporales</taxon>
        <taxon>Streptomycetaceae</taxon>
        <taxon>Streptomyces</taxon>
    </lineage>
</organism>
<proteinExistence type="predicted"/>
<dbReference type="Gene3D" id="3.30.450.40">
    <property type="match status" value="1"/>
</dbReference>
<reference evidence="4" key="1">
    <citation type="journal article" date="2019" name="Int. J. Syst. Evol. Microbiol.">
        <title>The Global Catalogue of Microorganisms (GCM) 10K type strain sequencing project: providing services to taxonomists for standard genome sequencing and annotation.</title>
        <authorList>
            <consortium name="The Broad Institute Genomics Platform"/>
            <consortium name="The Broad Institute Genome Sequencing Center for Infectious Disease"/>
            <person name="Wu L."/>
            <person name="Ma J."/>
        </authorList>
    </citation>
    <scope>NUCLEOTIDE SEQUENCE [LARGE SCALE GENOMIC DNA]</scope>
    <source>
        <strain evidence="4">CGMCC 4.1648</strain>
    </source>
</reference>
<dbReference type="RefSeq" id="WP_345693358.1">
    <property type="nucleotide sequence ID" value="NZ_BAABIT010000001.1"/>
</dbReference>
<feature type="domain" description="PAS" evidence="2">
    <location>
        <begin position="22"/>
        <end position="60"/>
    </location>
</feature>
<evidence type="ECO:0000256" key="1">
    <source>
        <dbReference type="ARBA" id="ARBA00022801"/>
    </source>
</evidence>
<dbReference type="PANTHER" id="PTHR43156:SF2">
    <property type="entry name" value="STAGE II SPORULATION PROTEIN E"/>
    <property type="match status" value="1"/>
</dbReference>
<dbReference type="InterPro" id="IPR013656">
    <property type="entry name" value="PAS_4"/>
</dbReference>
<keyword evidence="4" id="KW-1185">Reference proteome</keyword>
<feature type="domain" description="PAS" evidence="2">
    <location>
        <begin position="138"/>
        <end position="208"/>
    </location>
</feature>
<dbReference type="Pfam" id="PF07228">
    <property type="entry name" value="SpoIIE"/>
    <property type="match status" value="1"/>
</dbReference>
<dbReference type="Pfam" id="PF13426">
    <property type="entry name" value="PAS_9"/>
    <property type="match status" value="1"/>
</dbReference>
<evidence type="ECO:0000313" key="4">
    <source>
        <dbReference type="Proteomes" id="UP001595829"/>
    </source>
</evidence>
<dbReference type="Proteomes" id="UP001595829">
    <property type="component" value="Unassembled WGS sequence"/>
</dbReference>
<evidence type="ECO:0000313" key="3">
    <source>
        <dbReference type="EMBL" id="MFC5021394.1"/>
    </source>
</evidence>
<name>A0ABV9X7J7_9ACTN</name>
<gene>
    <name evidence="3" type="ORF">ACFPM3_04395</name>
</gene>
<dbReference type="EMBL" id="JBHSJD010000002">
    <property type="protein sequence ID" value="MFC5021394.1"/>
    <property type="molecule type" value="Genomic_DNA"/>
</dbReference>
<dbReference type="InterPro" id="IPR036457">
    <property type="entry name" value="PPM-type-like_dom_sf"/>
</dbReference>
<dbReference type="NCBIfam" id="TIGR00229">
    <property type="entry name" value="sensory_box"/>
    <property type="match status" value="2"/>
</dbReference>
<dbReference type="InterPro" id="IPR052016">
    <property type="entry name" value="Bact_Sigma-Reg"/>
</dbReference>
<dbReference type="SUPFAM" id="SSF81606">
    <property type="entry name" value="PP2C-like"/>
    <property type="match status" value="1"/>
</dbReference>
<sequence length="691" mass="73789">MASEPPGDARDRSPLWSEPGTLLQHVPVAVFGLDHDDRVCYWGPGAHDLFGYDADEILRRPGAALFADAAGDVSASCARMAERGRVDGYWRGRLTARGKDGEVFDSGFRVFPVDGAEGRSVLMGLASRSEELDRVKTNLAFLDALFQTCPIGLVMLDEDFRYIHLNQALADMDGMPVEDHLGRRADEVMIMADAAAWRAALHTVTESGRPLVGMPVSLRTAGHPGRDQVRSVSLFPLSQAVGTRPGVGGLVVDVTDREEALLEAEAGRRRLALLDRAASRIGTTLDVDVTARELVDTVVPEFADGAVVEVVEWLDEDERFDPALPLLTRRIAATTTLPPPADDVVGGLEHVTYPPGSAIHDMLRTGRPICAAVDEDFVARTVVLEERARLLTESGLACILIAPLIARGTVQGITLFGRSAARPAFTEDDLGLAAELGSRAALCLDNARLYSRVQDIALTLQRALLPSATATSPYVRMAHRYVPGSRITEVGGDWYDVVALPGERVALVVGDVMGHGVPAAAAMGRLRITAKALARHDRAPDDLMGDLDACAQESGIELATCLYLVYDPTTGRARIASAGHPPPLLRHPDGRVEAIGDVLGVPLGVGGFAYLTTERVLPDGATLALYTDGLVEARGRDIETGLAALREELASATGPLEAAADRILGNLLPDPPTDDTVLLLARVHRTPGPQV</sequence>
<dbReference type="PROSITE" id="PS50112">
    <property type="entry name" value="PAS"/>
    <property type="match status" value="2"/>
</dbReference>
<evidence type="ECO:0000259" key="2">
    <source>
        <dbReference type="PROSITE" id="PS50112"/>
    </source>
</evidence>